<dbReference type="PROSITE" id="PS50176">
    <property type="entry name" value="ARM_REPEAT"/>
    <property type="match status" value="1"/>
</dbReference>
<dbReference type="Gene3D" id="1.25.10.10">
    <property type="entry name" value="Leucine-rich Repeat Variant"/>
    <property type="match status" value="3"/>
</dbReference>
<evidence type="ECO:0000256" key="4">
    <source>
        <dbReference type="ARBA" id="ARBA00022679"/>
    </source>
</evidence>
<dbReference type="InterPro" id="IPR011989">
    <property type="entry name" value="ARM-like"/>
</dbReference>
<evidence type="ECO:0000313" key="10">
    <source>
        <dbReference type="Proteomes" id="UP000827721"/>
    </source>
</evidence>
<accession>A0ABQ8H0Q8</accession>
<evidence type="ECO:0000259" key="8">
    <source>
        <dbReference type="PROSITE" id="PS51698"/>
    </source>
</evidence>
<evidence type="ECO:0000256" key="1">
    <source>
        <dbReference type="ARBA" id="ARBA00000900"/>
    </source>
</evidence>
<reference evidence="9 10" key="1">
    <citation type="submission" date="2021-02" db="EMBL/GenBank/DDBJ databases">
        <title>Plant Genome Project.</title>
        <authorList>
            <person name="Zhang R.-G."/>
        </authorList>
    </citation>
    <scope>NUCLEOTIDE SEQUENCE [LARGE SCALE GENOMIC DNA]</scope>
    <source>
        <tissue evidence="9">Leaves</tissue>
    </source>
</reference>
<dbReference type="EC" id="2.3.2.27" evidence="3"/>
<gene>
    <name evidence="9" type="ORF">JRO89_XS15G0022400</name>
</gene>
<dbReference type="InterPro" id="IPR016024">
    <property type="entry name" value="ARM-type_fold"/>
</dbReference>
<evidence type="ECO:0000313" key="9">
    <source>
        <dbReference type="EMBL" id="KAH7543802.1"/>
    </source>
</evidence>
<dbReference type="Pfam" id="PF04564">
    <property type="entry name" value="U-box"/>
    <property type="match status" value="1"/>
</dbReference>
<comment type="pathway">
    <text evidence="2">Protein modification; protein ubiquitination.</text>
</comment>
<dbReference type="PROSITE" id="PS51698">
    <property type="entry name" value="U_BOX"/>
    <property type="match status" value="1"/>
</dbReference>
<keyword evidence="6" id="KW-0833">Ubl conjugation pathway</keyword>
<keyword evidence="10" id="KW-1185">Reference proteome</keyword>
<protein>
    <recommendedName>
        <fullName evidence="3">RING-type E3 ubiquitin transferase</fullName>
        <ecNumber evidence="3">2.3.2.27</ecNumber>
    </recommendedName>
</protein>
<dbReference type="SMART" id="SM00504">
    <property type="entry name" value="Ubox"/>
    <property type="match status" value="1"/>
</dbReference>
<dbReference type="SUPFAM" id="SSF57850">
    <property type="entry name" value="RING/U-box"/>
    <property type="match status" value="1"/>
</dbReference>
<feature type="domain" description="U-box" evidence="8">
    <location>
        <begin position="263"/>
        <end position="337"/>
    </location>
</feature>
<dbReference type="SUPFAM" id="SSF48371">
    <property type="entry name" value="ARM repeat"/>
    <property type="match status" value="3"/>
</dbReference>
<sequence>MAKDMITRTTITPVSELLSQTVLVIVDTVNAAKEVFIQRENFNKFSNYLGELALILKELSKLDSESYESLRDALEILSHETKFGKQIALECSNRNKIYLLKNCRKIGELLEGSTREIGRSLSLIPLESLGVCSSVSNEICQLCKNMMEASYSAALEEEAISKKFELRIQEGNADQSLENNLVACMSEAFGMATDRSALNKEFEEFRSEIEDGRLRSIDVAEARKMEQIIALHEQADAATCTSPEEKQKRYIMMRSSLGRQPLEPLQSFYCPITLDVMTDPVEISSGRTFERSAIEKYFAEGKKDCPLTLIPLDNLCFRPNKNLRKSIQEWKERNNMITIVSIKSKIQSSEEQEVLQSLGKLKDLCLEQELYREWLIMEDYVPVLIGLLGAKNCDIRTISLDILCILAKDSDDNKERIAKADHALESIVCSLARRIEESKLALQLLLQLSRIDAVRDVIGHVQGCMCLLVTMLNSDDPHASKDAQELLDNLSSLDQNVIEMAKANYFKPLLQLLSSGQEHVRLIMAETLSEVDLTDHNKMSLFREGALGSLLQMLSHGNLEMKTVAVKALQNLSSIPQNGLQMIRDRALGPLFELLYRHGLSSPSLRELVATIIMHLAVATCAQEAEHLHISIVESEEEIFKLFSLISLTGPDIQTSILRTFQAICQSPLGPDVRKKLRQLSAVQVLVQLCELNNQTVRTNAVKLFCCLTKDGDDSTFLEHVGQRCIETLLGIIKTSSDMEEIAASMGIICNLPEDTQVTQWLLDAGTLEIIFTCLTDGNRNASYKRPVVENAVGALCRFTVSTNREWQKRVAAVGIVPVLVQLLGSGTSLTKQKAAISLKQFSESSAALSRPVKKPGVFSYCLAAAPETGCPAHLGICSVESSFCILEADALQPLVKMLGETDHGVCEAALEALLTLIDGEKLQSGSKVLSEANAVAPIIKLLSSPSSRLQEKTLKALERVFQVAELKQKYGSSAKMPLVDITQRGSGGMKSLAARVLARLNVLDEQSSYFG</sequence>
<evidence type="ECO:0000256" key="7">
    <source>
        <dbReference type="PROSITE-ProRule" id="PRU00259"/>
    </source>
</evidence>
<dbReference type="PANTHER" id="PTHR45958:SF8">
    <property type="entry name" value="U-BOX DOMAIN-CONTAINING PROTEIN 44-LIKE"/>
    <property type="match status" value="1"/>
</dbReference>
<organism evidence="9 10">
    <name type="scientific">Xanthoceras sorbifolium</name>
    <dbReference type="NCBI Taxonomy" id="99658"/>
    <lineage>
        <taxon>Eukaryota</taxon>
        <taxon>Viridiplantae</taxon>
        <taxon>Streptophyta</taxon>
        <taxon>Embryophyta</taxon>
        <taxon>Tracheophyta</taxon>
        <taxon>Spermatophyta</taxon>
        <taxon>Magnoliopsida</taxon>
        <taxon>eudicotyledons</taxon>
        <taxon>Gunneridae</taxon>
        <taxon>Pentapetalae</taxon>
        <taxon>rosids</taxon>
        <taxon>malvids</taxon>
        <taxon>Sapindales</taxon>
        <taxon>Sapindaceae</taxon>
        <taxon>Xanthoceroideae</taxon>
        <taxon>Xanthoceras</taxon>
    </lineage>
</organism>
<dbReference type="Pfam" id="PF00514">
    <property type="entry name" value="Arm"/>
    <property type="match status" value="1"/>
</dbReference>
<evidence type="ECO:0000256" key="2">
    <source>
        <dbReference type="ARBA" id="ARBA00004906"/>
    </source>
</evidence>
<dbReference type="Gene3D" id="3.30.40.10">
    <property type="entry name" value="Zinc/RING finger domain, C3HC4 (zinc finger)"/>
    <property type="match status" value="1"/>
</dbReference>
<dbReference type="EMBL" id="JAFEMO010000015">
    <property type="protein sequence ID" value="KAH7543802.1"/>
    <property type="molecule type" value="Genomic_DNA"/>
</dbReference>
<keyword evidence="4" id="KW-0808">Transferase</keyword>
<dbReference type="CDD" id="cd16664">
    <property type="entry name" value="RING-Ubox_PUB"/>
    <property type="match status" value="1"/>
</dbReference>
<dbReference type="Proteomes" id="UP000827721">
    <property type="component" value="Unassembled WGS sequence"/>
</dbReference>
<name>A0ABQ8H0Q8_9ROSI</name>
<evidence type="ECO:0000256" key="5">
    <source>
        <dbReference type="ARBA" id="ARBA00022737"/>
    </source>
</evidence>
<dbReference type="InterPro" id="IPR013083">
    <property type="entry name" value="Znf_RING/FYVE/PHD"/>
</dbReference>
<dbReference type="PANTHER" id="PTHR45958">
    <property type="entry name" value="RING-TYPE E3 UBIQUITIN TRANSFERASE"/>
    <property type="match status" value="1"/>
</dbReference>
<dbReference type="InterPro" id="IPR052608">
    <property type="entry name" value="U-box_domain_protein"/>
</dbReference>
<keyword evidence="5" id="KW-0677">Repeat</keyword>
<dbReference type="InterPro" id="IPR045210">
    <property type="entry name" value="RING-Ubox_PUB"/>
</dbReference>
<feature type="repeat" description="ARM" evidence="7">
    <location>
        <begin position="545"/>
        <end position="587"/>
    </location>
</feature>
<proteinExistence type="predicted"/>
<dbReference type="InterPro" id="IPR000225">
    <property type="entry name" value="Armadillo"/>
</dbReference>
<comment type="caution">
    <text evidence="9">The sequence shown here is derived from an EMBL/GenBank/DDBJ whole genome shotgun (WGS) entry which is preliminary data.</text>
</comment>
<comment type="catalytic activity">
    <reaction evidence="1">
        <text>S-ubiquitinyl-[E2 ubiquitin-conjugating enzyme]-L-cysteine + [acceptor protein]-L-lysine = [E2 ubiquitin-conjugating enzyme]-L-cysteine + N(6)-ubiquitinyl-[acceptor protein]-L-lysine.</text>
        <dbReference type="EC" id="2.3.2.27"/>
    </reaction>
</comment>
<evidence type="ECO:0000256" key="3">
    <source>
        <dbReference type="ARBA" id="ARBA00012483"/>
    </source>
</evidence>
<dbReference type="SMART" id="SM00185">
    <property type="entry name" value="ARM"/>
    <property type="match status" value="8"/>
</dbReference>
<evidence type="ECO:0000256" key="6">
    <source>
        <dbReference type="ARBA" id="ARBA00022786"/>
    </source>
</evidence>
<dbReference type="InterPro" id="IPR003613">
    <property type="entry name" value="Ubox_domain"/>
</dbReference>